<comment type="caution">
    <text evidence="1">The sequence shown here is derived from an EMBL/GenBank/DDBJ whole genome shotgun (WGS) entry which is preliminary data.</text>
</comment>
<dbReference type="AlphaFoldDB" id="A0A9P6R7B2"/>
<dbReference type="OrthoDB" id="2418233at2759"/>
<proteinExistence type="predicted"/>
<protein>
    <submittedName>
        <fullName evidence="1">Uncharacterized protein</fullName>
    </submittedName>
</protein>
<dbReference type="SUPFAM" id="SSF52047">
    <property type="entry name" value="RNI-like"/>
    <property type="match status" value="1"/>
</dbReference>
<sequence length="1015" mass="114923">MSITPTETTSFTYGFTTLSEEHQSPPVQEFRVGKEGTIVLIEAEWDTQLEKFCYHIDELENHLGVRVDHVKRAESGVYVNRLRGHNDEICEPHRYAPSSGILEVYTNTGPSPESNAYKASGIVNQFDRLHSQYVSARRARHTIDAAEYMEAMHQQYLALLHCKDDTANRVFVKTQELILYPVPRRFFVVLQKNYIVSKHLKLHLLCECGVYDYELDPALETDTTAPSEVDSAFGSTHDDDPTIGSLTSTHLSNHGGYKVKEPTKLCRDIGNYLLPVLKFLHYSAIFAGIVVPALASVNVSGWFKAAQSFVNYSNKSWSEPWLKTIHYVAGLSNVHVLLKEDEIELTMEDIPKAIDYPEYRQFKVHLKKLDPDEVFANLIPIFCNRSGRLKYVCKDHNDEKMKGEDLFDRLHTLGTVIAQNRANGELTFKIESKMTTEQFYDCLLASHGIRKVNIGLGSSTDAIGLKTLRKKLTEANIDNISLSGINIKTPGSWYKQTLKLMINQRCQSLTLVDFKDFYKHISGTKRPKTTRLKTLTLLCDFHISQLEKLKMILKLCPALRNLTIKATYSNDLCNDIQNELRHLKRLDFFSDTHTTITKITNDVGGELVYTTVLNVTDLRSIPPLTEELYSHLGIVRLSWLSDPGESLETWLAGALKHCSRLLALDLRVPLKYFDQLVTILKNEFEIANALHRIPDSRRIVRLRSMMNDHDVTMIVKFQGNVPDFEIDIEMTGLKESNAALETIFRNYGSCVRSLVANHLLDEIFLLSPIDTVVRNSSKLARLSIDATGLRDNSWIQTLVDLLPSPKEFTLSFSSLESEFRQDQFLTLVQRYGTQVSDLILRGADNTSDWISRTIPVRSRLPNLLHFGLAFEGSRGQFRNEATIRQVLQVISTPATATTAISSIVDVVPSSSLQSFSLSHCNLTPEQWSRVLIQLDLKALKHLSVEDTNFDVSELKLLIGRLPTPTAVPQLIQKSLALPLDELVIKDTPLVKDMGKLARLETQLLMRAPHIKVIID</sequence>
<dbReference type="Gene3D" id="3.80.10.10">
    <property type="entry name" value="Ribonuclease Inhibitor"/>
    <property type="match status" value="2"/>
</dbReference>
<dbReference type="InterPro" id="IPR032675">
    <property type="entry name" value="LRR_dom_sf"/>
</dbReference>
<gene>
    <name evidence="1" type="ORF">BGZ99_010267</name>
</gene>
<dbReference type="EMBL" id="JAAAIP010000942">
    <property type="protein sequence ID" value="KAG0311318.1"/>
    <property type="molecule type" value="Genomic_DNA"/>
</dbReference>
<name>A0A9P6R7B2_9FUNG</name>
<dbReference type="Proteomes" id="UP000738325">
    <property type="component" value="Unassembled WGS sequence"/>
</dbReference>
<keyword evidence="2" id="KW-1185">Reference proteome</keyword>
<evidence type="ECO:0000313" key="1">
    <source>
        <dbReference type="EMBL" id="KAG0311318.1"/>
    </source>
</evidence>
<accession>A0A9P6R7B2</accession>
<reference evidence="1" key="1">
    <citation type="journal article" date="2020" name="Fungal Divers.">
        <title>Resolving the Mortierellaceae phylogeny through synthesis of multi-gene phylogenetics and phylogenomics.</title>
        <authorList>
            <person name="Vandepol N."/>
            <person name="Liber J."/>
            <person name="Desiro A."/>
            <person name="Na H."/>
            <person name="Kennedy M."/>
            <person name="Barry K."/>
            <person name="Grigoriev I.V."/>
            <person name="Miller A.N."/>
            <person name="O'Donnell K."/>
            <person name="Stajich J.E."/>
            <person name="Bonito G."/>
        </authorList>
    </citation>
    <scope>NUCLEOTIDE SEQUENCE</scope>
    <source>
        <strain evidence="1">REB-010B</strain>
    </source>
</reference>
<evidence type="ECO:0000313" key="2">
    <source>
        <dbReference type="Proteomes" id="UP000738325"/>
    </source>
</evidence>
<organism evidence="1 2">
    <name type="scientific">Dissophora globulifera</name>
    <dbReference type="NCBI Taxonomy" id="979702"/>
    <lineage>
        <taxon>Eukaryota</taxon>
        <taxon>Fungi</taxon>
        <taxon>Fungi incertae sedis</taxon>
        <taxon>Mucoromycota</taxon>
        <taxon>Mortierellomycotina</taxon>
        <taxon>Mortierellomycetes</taxon>
        <taxon>Mortierellales</taxon>
        <taxon>Mortierellaceae</taxon>
        <taxon>Dissophora</taxon>
    </lineage>
</organism>